<dbReference type="HAMAP" id="MF_01930">
    <property type="entry name" value="PurN"/>
    <property type="match status" value="1"/>
</dbReference>
<dbReference type="GO" id="GO:0004644">
    <property type="term" value="F:phosphoribosylglycinamide formyltransferase activity"/>
    <property type="evidence" value="ECO:0007669"/>
    <property type="project" value="UniProtKB-EC"/>
</dbReference>
<feature type="active site" description="Proton donor" evidence="4">
    <location>
        <position position="104"/>
    </location>
</feature>
<name>A0ABX2B277_9BACT</name>
<evidence type="ECO:0000256" key="3">
    <source>
        <dbReference type="ARBA" id="ARBA00022755"/>
    </source>
</evidence>
<accession>A0ABX2B277</accession>
<dbReference type="InterPro" id="IPR004607">
    <property type="entry name" value="GART"/>
</dbReference>
<evidence type="ECO:0000256" key="1">
    <source>
        <dbReference type="ARBA" id="ARBA00005054"/>
    </source>
</evidence>
<comment type="similarity">
    <text evidence="4">Belongs to the GART family.</text>
</comment>
<reference evidence="6 7" key="1">
    <citation type="submission" date="2020-05" db="EMBL/GenBank/DDBJ databases">
        <title>Distinct polysaccharide utilization as determinants for interspecies competition between intestinal Prevotella spp.</title>
        <authorList>
            <person name="Galvez E.J.C."/>
            <person name="Iljazovic A."/>
            <person name="Strowig T."/>
        </authorList>
    </citation>
    <scope>NUCLEOTIDE SEQUENCE [LARGE SCALE GENOMIC DNA]</scope>
    <source>
        <strain evidence="6 7">PCHR</strain>
    </source>
</reference>
<feature type="binding site" evidence="4">
    <location>
        <position position="102"/>
    </location>
    <ligand>
        <name>(6R)-10-formyltetrahydrofolate</name>
        <dbReference type="ChEBI" id="CHEBI:195366"/>
    </ligand>
</feature>
<evidence type="ECO:0000313" key="6">
    <source>
        <dbReference type="EMBL" id="NPE25621.1"/>
    </source>
</evidence>
<evidence type="ECO:0000313" key="7">
    <source>
        <dbReference type="Proteomes" id="UP000820977"/>
    </source>
</evidence>
<feature type="site" description="Raises pKa of active site His" evidence="4">
    <location>
        <position position="145"/>
    </location>
</feature>
<dbReference type="InterPro" id="IPR036477">
    <property type="entry name" value="Formyl_transf_N_sf"/>
</dbReference>
<feature type="domain" description="Formyl transferase N-terminal" evidence="5">
    <location>
        <begin position="2"/>
        <end position="182"/>
    </location>
</feature>
<keyword evidence="7" id="KW-1185">Reference proteome</keyword>
<evidence type="ECO:0000256" key="2">
    <source>
        <dbReference type="ARBA" id="ARBA00022679"/>
    </source>
</evidence>
<comment type="caution">
    <text evidence="4">Lacks conserved residue(s) required for the propagation of feature annotation.</text>
</comment>
<gene>
    <name evidence="4 6" type="primary">purN</name>
    <name evidence="6" type="ORF">HPS54_08870</name>
</gene>
<organism evidence="6 7">
    <name type="scientific">Xylanibacter caecicola</name>
    <dbReference type="NCBI Taxonomy" id="2736294"/>
    <lineage>
        <taxon>Bacteria</taxon>
        <taxon>Pseudomonadati</taxon>
        <taxon>Bacteroidota</taxon>
        <taxon>Bacteroidia</taxon>
        <taxon>Bacteroidales</taxon>
        <taxon>Prevotellaceae</taxon>
        <taxon>Xylanibacter</taxon>
    </lineage>
</organism>
<dbReference type="EMBL" id="JABKKJ010000014">
    <property type="protein sequence ID" value="NPE25621.1"/>
    <property type="molecule type" value="Genomic_DNA"/>
</dbReference>
<dbReference type="CDD" id="cd08645">
    <property type="entry name" value="FMT_core_GART"/>
    <property type="match status" value="1"/>
</dbReference>
<dbReference type="EC" id="2.1.2.2" evidence="4"/>
<dbReference type="PANTHER" id="PTHR43369">
    <property type="entry name" value="PHOSPHORIBOSYLGLYCINAMIDE FORMYLTRANSFERASE"/>
    <property type="match status" value="1"/>
</dbReference>
<feature type="binding site" evidence="4">
    <location>
        <begin position="12"/>
        <end position="14"/>
    </location>
    <ligand>
        <name>N(1)-(5-phospho-beta-D-ribosyl)glycinamide</name>
        <dbReference type="ChEBI" id="CHEBI:143788"/>
    </ligand>
</feature>
<dbReference type="Pfam" id="PF00551">
    <property type="entry name" value="Formyl_trans_N"/>
    <property type="match status" value="1"/>
</dbReference>
<keyword evidence="3 4" id="KW-0658">Purine biosynthesis</keyword>
<dbReference type="NCBIfam" id="TIGR00639">
    <property type="entry name" value="PurN"/>
    <property type="match status" value="1"/>
</dbReference>
<dbReference type="PANTHER" id="PTHR43369:SF2">
    <property type="entry name" value="PHOSPHORIBOSYLGLYCINAMIDE FORMYLTRANSFERASE"/>
    <property type="match status" value="1"/>
</dbReference>
<proteinExistence type="inferred from homology"/>
<comment type="catalytic activity">
    <reaction evidence="4">
        <text>N(1)-(5-phospho-beta-D-ribosyl)glycinamide + (6R)-10-formyltetrahydrofolate = N(2)-formyl-N(1)-(5-phospho-beta-D-ribosyl)glycinamide + (6S)-5,6,7,8-tetrahydrofolate + H(+)</text>
        <dbReference type="Rhea" id="RHEA:15053"/>
        <dbReference type="ChEBI" id="CHEBI:15378"/>
        <dbReference type="ChEBI" id="CHEBI:57453"/>
        <dbReference type="ChEBI" id="CHEBI:143788"/>
        <dbReference type="ChEBI" id="CHEBI:147286"/>
        <dbReference type="ChEBI" id="CHEBI:195366"/>
        <dbReference type="EC" id="2.1.2.2"/>
    </reaction>
</comment>
<keyword evidence="2 4" id="KW-0808">Transferase</keyword>
<comment type="caution">
    <text evidence="6">The sequence shown here is derived from an EMBL/GenBank/DDBJ whole genome shotgun (WGS) entry which is preliminary data.</text>
</comment>
<dbReference type="InterPro" id="IPR002376">
    <property type="entry name" value="Formyl_transf_N"/>
</dbReference>
<dbReference type="RefSeq" id="WP_172345084.1">
    <property type="nucleotide sequence ID" value="NZ_CASYYZ010000051.1"/>
</dbReference>
<evidence type="ECO:0000259" key="5">
    <source>
        <dbReference type="Pfam" id="PF00551"/>
    </source>
</evidence>
<evidence type="ECO:0000256" key="4">
    <source>
        <dbReference type="HAMAP-Rule" id="MF_01930"/>
    </source>
</evidence>
<dbReference type="SUPFAM" id="SSF53328">
    <property type="entry name" value="Formyltransferase"/>
    <property type="match status" value="1"/>
</dbReference>
<protein>
    <recommendedName>
        <fullName evidence="4">Phosphoribosylglycinamide formyltransferase</fullName>
        <ecNumber evidence="4">2.1.2.2</ecNumber>
    </recommendedName>
    <alternativeName>
        <fullName evidence="4">5'-phosphoribosylglycinamide transformylase</fullName>
    </alternativeName>
    <alternativeName>
        <fullName evidence="4">GAR transformylase</fullName>
        <shortName evidence="4">GART</shortName>
    </alternativeName>
</protein>
<dbReference type="Proteomes" id="UP000820977">
    <property type="component" value="Unassembled WGS sequence"/>
</dbReference>
<sequence>MKNIAVFVSGNGSNCENIIRHFAHSEDARVSLILSNRQDAYALTRAQKHGISTEVVSKEFFSTHDKIIPLLEKYDTDFIILAGFLLIIPDFLIKKYNRHIINIHPSLLPKFGGKGMYGMNVHRAVKEADEKETGITVHYVNEECDGGEIIAQFKTPLTGSESAEDIAEMIHKLEKTHYPTVIENIIKNTQY</sequence>
<dbReference type="Gene3D" id="3.40.50.170">
    <property type="entry name" value="Formyl transferase, N-terminal domain"/>
    <property type="match status" value="1"/>
</dbReference>
<comment type="pathway">
    <text evidence="1 4">Purine metabolism; IMP biosynthesis via de novo pathway; N(2)-formyl-N(1)-(5-phospho-D-ribosyl)glycinamide from N(1)-(5-phospho-D-ribosyl)glycinamide (10-formyl THF route): step 1/1.</text>
</comment>
<comment type="function">
    <text evidence="4">Catalyzes the transfer of a formyl group from 10-formyltetrahydrofolate to 5-phospho-ribosyl-glycinamide (GAR), producing 5-phospho-ribosyl-N-formylglycinamide (FGAR) and tetrahydrofolate.</text>
</comment>